<keyword evidence="4" id="KW-0808">Transferase</keyword>
<dbReference type="PANTHER" id="PTHR34581">
    <property type="entry name" value="PTS SYSTEM N,N'-DIACETYLCHITOBIOSE-SPECIFIC EIIB COMPONENT"/>
    <property type="match status" value="1"/>
</dbReference>
<protein>
    <submittedName>
        <fullName evidence="9">PTS sugar transporter subunit IIB</fullName>
    </submittedName>
</protein>
<dbReference type="InterPro" id="IPR013012">
    <property type="entry name" value="PTS_EIIB_3"/>
</dbReference>
<dbReference type="GO" id="GO:0016301">
    <property type="term" value="F:kinase activity"/>
    <property type="evidence" value="ECO:0007669"/>
    <property type="project" value="UniProtKB-KW"/>
</dbReference>
<evidence type="ECO:0000256" key="4">
    <source>
        <dbReference type="ARBA" id="ARBA00022679"/>
    </source>
</evidence>
<evidence type="ECO:0000313" key="10">
    <source>
        <dbReference type="Proteomes" id="UP000595897"/>
    </source>
</evidence>
<dbReference type="AlphaFoldDB" id="A0A7R7IDN0"/>
<name>A0A7R7IDN0_9FIRM</name>
<dbReference type="PROSITE" id="PS51100">
    <property type="entry name" value="PTS_EIIB_TYPE_3"/>
    <property type="match status" value="1"/>
</dbReference>
<keyword evidence="5" id="KW-0598">Phosphotransferase system</keyword>
<keyword evidence="1" id="KW-0813">Transport</keyword>
<keyword evidence="6" id="KW-0418">Kinase</keyword>
<evidence type="ECO:0000256" key="2">
    <source>
        <dbReference type="ARBA" id="ARBA00022553"/>
    </source>
</evidence>
<gene>
    <name evidence="9" type="primary">ptcB</name>
    <name evidence="9" type="ORF">bsdtb5_24260</name>
</gene>
<dbReference type="SUPFAM" id="SSF52794">
    <property type="entry name" value="PTS system IIB component-like"/>
    <property type="match status" value="1"/>
</dbReference>
<feature type="modified residue" description="Phosphocysteine; by EIIA" evidence="7">
    <location>
        <position position="8"/>
    </location>
</feature>
<dbReference type="InterPro" id="IPR003501">
    <property type="entry name" value="PTS_EIIB_2/3"/>
</dbReference>
<evidence type="ECO:0000256" key="3">
    <source>
        <dbReference type="ARBA" id="ARBA00022597"/>
    </source>
</evidence>
<feature type="domain" description="PTS EIIB type-3" evidence="8">
    <location>
        <begin position="1"/>
        <end position="100"/>
    </location>
</feature>
<dbReference type="Proteomes" id="UP000595897">
    <property type="component" value="Chromosome"/>
</dbReference>
<keyword evidence="3 9" id="KW-0762">Sugar transport</keyword>
<dbReference type="Gene3D" id="3.40.50.2300">
    <property type="match status" value="1"/>
</dbReference>
<sequence>MRNIVLLCNMGMSTSLMVNKMRETAKEEGYECEINAYALQKAEEIMASADILLIGPQIAYELGRLKQTYPDKKIEAIDMMDYGRMDGKKVLHHVKDVLGD</sequence>
<evidence type="ECO:0000256" key="7">
    <source>
        <dbReference type="PROSITE-ProRule" id="PRU00423"/>
    </source>
</evidence>
<evidence type="ECO:0000256" key="1">
    <source>
        <dbReference type="ARBA" id="ARBA00022448"/>
    </source>
</evidence>
<dbReference type="InterPro" id="IPR051819">
    <property type="entry name" value="PTS_sugar-specific_EIIB"/>
</dbReference>
<accession>A0A7R7IDN0</accession>
<dbReference type="EMBL" id="AP024169">
    <property type="protein sequence ID" value="BCN31131.1"/>
    <property type="molecule type" value="Genomic_DNA"/>
</dbReference>
<evidence type="ECO:0000256" key="5">
    <source>
        <dbReference type="ARBA" id="ARBA00022683"/>
    </source>
</evidence>
<evidence type="ECO:0000256" key="6">
    <source>
        <dbReference type="ARBA" id="ARBA00022777"/>
    </source>
</evidence>
<keyword evidence="2" id="KW-0597">Phosphoprotein</keyword>
<proteinExistence type="predicted"/>
<dbReference type="GO" id="GO:0008982">
    <property type="term" value="F:protein-N(PI)-phosphohistidine-sugar phosphotransferase activity"/>
    <property type="evidence" value="ECO:0007669"/>
    <property type="project" value="InterPro"/>
</dbReference>
<dbReference type="KEGG" id="ahb:bsdtb5_24260"/>
<evidence type="ECO:0000313" key="9">
    <source>
        <dbReference type="EMBL" id="BCN31131.1"/>
    </source>
</evidence>
<dbReference type="GO" id="GO:0009401">
    <property type="term" value="P:phosphoenolpyruvate-dependent sugar phosphotransferase system"/>
    <property type="evidence" value="ECO:0007669"/>
    <property type="project" value="UniProtKB-KW"/>
</dbReference>
<dbReference type="InterPro" id="IPR036095">
    <property type="entry name" value="PTS_EIIB-like_sf"/>
</dbReference>
<organism evidence="9 10">
    <name type="scientific">Anaeromicropila herbilytica</name>
    <dbReference type="NCBI Taxonomy" id="2785025"/>
    <lineage>
        <taxon>Bacteria</taxon>
        <taxon>Bacillati</taxon>
        <taxon>Bacillota</taxon>
        <taxon>Clostridia</taxon>
        <taxon>Lachnospirales</taxon>
        <taxon>Lachnospiraceae</taxon>
        <taxon>Anaeromicropila</taxon>
    </lineage>
</organism>
<keyword evidence="10" id="KW-1185">Reference proteome</keyword>
<evidence type="ECO:0000259" key="8">
    <source>
        <dbReference type="PROSITE" id="PS51100"/>
    </source>
</evidence>
<reference evidence="9 10" key="1">
    <citation type="submission" date="2020-11" db="EMBL/GenBank/DDBJ databases">
        <title>Draft genome sequencing of a Lachnospiraceae strain isolated from anoxic soil subjected to BSD treatment.</title>
        <authorList>
            <person name="Uek A."/>
            <person name="Tonouchi A."/>
        </authorList>
    </citation>
    <scope>NUCLEOTIDE SEQUENCE [LARGE SCALE GENOMIC DNA]</scope>
    <source>
        <strain evidence="9 10">TB5</strain>
    </source>
</reference>
<dbReference type="PANTHER" id="PTHR34581:SF2">
    <property type="entry name" value="PTS SYSTEM N,N'-DIACETYLCHITOBIOSE-SPECIFIC EIIB COMPONENT"/>
    <property type="match status" value="1"/>
</dbReference>
<dbReference type="Pfam" id="PF02302">
    <property type="entry name" value="PTS_IIB"/>
    <property type="match status" value="1"/>
</dbReference>
<dbReference type="RefSeq" id="WP_271712276.1">
    <property type="nucleotide sequence ID" value="NZ_AP024169.1"/>
</dbReference>
<dbReference type="CDD" id="cd05564">
    <property type="entry name" value="PTS_IIB_chitobiose_lichenan"/>
    <property type="match status" value="1"/>
</dbReference>